<evidence type="ECO:0000256" key="1">
    <source>
        <dbReference type="SAM" id="Phobius"/>
    </source>
</evidence>
<keyword evidence="1" id="KW-1133">Transmembrane helix</keyword>
<feature type="transmembrane region" description="Helical" evidence="1">
    <location>
        <begin position="12"/>
        <end position="29"/>
    </location>
</feature>
<sequence length="235" mass="27237">MNIYNLKARIYPVILSLLPIIIIGTLFSIQFQSYYQSLGSLGLTTILFFLFSQVGRDRGKKIEIDLWSEWGGAPTTQIFRFSDNTINSITKRKYHQTMCELIPNEITPSASEEENSTGLFDEVYQSWTKFLISKTRDTKKHDLLFNENINYGFRRNTLGLKPFSIVVIIILSIGIWTNNYISNETINYMDSSTLISQIILLVFLLFWIFIVNKSWVKIPAFGYAERLLETVDKIK</sequence>
<protein>
    <submittedName>
        <fullName evidence="2">Uncharacterized protein</fullName>
    </submittedName>
</protein>
<feature type="transmembrane region" description="Helical" evidence="1">
    <location>
        <begin position="193"/>
        <end position="211"/>
    </location>
</feature>
<evidence type="ECO:0000313" key="3">
    <source>
        <dbReference type="Proteomes" id="UP001497514"/>
    </source>
</evidence>
<evidence type="ECO:0000313" key="2">
    <source>
        <dbReference type="EMBL" id="CAL2083186.1"/>
    </source>
</evidence>
<name>A0ABM9NXX9_9FLAO</name>
<accession>A0ABM9NXX9</accession>
<gene>
    <name evidence="2" type="ORF">TD3509T_1490</name>
</gene>
<keyword evidence="1" id="KW-0472">Membrane</keyword>
<proteinExistence type="predicted"/>
<dbReference type="Proteomes" id="UP001497514">
    <property type="component" value="Chromosome"/>
</dbReference>
<feature type="transmembrane region" description="Helical" evidence="1">
    <location>
        <begin position="163"/>
        <end position="181"/>
    </location>
</feature>
<feature type="transmembrane region" description="Helical" evidence="1">
    <location>
        <begin position="35"/>
        <end position="52"/>
    </location>
</feature>
<dbReference type="EMBL" id="OZ038524">
    <property type="protein sequence ID" value="CAL2083186.1"/>
    <property type="molecule type" value="Genomic_DNA"/>
</dbReference>
<reference evidence="2 3" key="1">
    <citation type="submission" date="2024-05" db="EMBL/GenBank/DDBJ databases">
        <authorList>
            <person name="Duchaud E."/>
        </authorList>
    </citation>
    <scope>NUCLEOTIDE SEQUENCE [LARGE SCALE GENOMIC DNA]</scope>
    <source>
        <strain evidence="2">Ena-SAMPLE-TAB-13-05-2024-13:56:06:370-140309</strain>
    </source>
</reference>
<organism evidence="2 3">
    <name type="scientific">Tenacibaculum dicentrarchi</name>
    <dbReference type="NCBI Taxonomy" id="669041"/>
    <lineage>
        <taxon>Bacteria</taxon>
        <taxon>Pseudomonadati</taxon>
        <taxon>Bacteroidota</taxon>
        <taxon>Flavobacteriia</taxon>
        <taxon>Flavobacteriales</taxon>
        <taxon>Flavobacteriaceae</taxon>
        <taxon>Tenacibaculum</taxon>
    </lineage>
</organism>
<keyword evidence="1" id="KW-0812">Transmembrane</keyword>
<keyword evidence="3" id="KW-1185">Reference proteome</keyword>